<dbReference type="AlphaFoldDB" id="A0A7M2WSB8"/>
<protein>
    <submittedName>
        <fullName evidence="2">DUF1501 domain-containing protein</fullName>
    </submittedName>
</protein>
<feature type="chain" id="PRO_5034857973" evidence="1">
    <location>
        <begin position="32"/>
        <end position="489"/>
    </location>
</feature>
<feature type="signal peptide" evidence="1">
    <location>
        <begin position="1"/>
        <end position="31"/>
    </location>
</feature>
<reference evidence="2 3" key="1">
    <citation type="submission" date="2020-10" db="EMBL/GenBank/DDBJ databases">
        <title>Wide distribution of Phycisphaera-like planctomycetes from WD2101 soil group in peatlands and genome analysis of the first cultivated representative.</title>
        <authorList>
            <person name="Dedysh S.N."/>
            <person name="Beletsky A.V."/>
            <person name="Ivanova A."/>
            <person name="Kulichevskaya I.S."/>
            <person name="Suzina N.E."/>
            <person name="Philippov D.A."/>
            <person name="Rakitin A.L."/>
            <person name="Mardanov A.V."/>
            <person name="Ravin N.V."/>
        </authorList>
    </citation>
    <scope>NUCLEOTIDE SEQUENCE [LARGE SCALE GENOMIC DNA]</scope>
    <source>
        <strain evidence="2 3">M1803</strain>
    </source>
</reference>
<dbReference type="InterPro" id="IPR010869">
    <property type="entry name" value="DUF1501"/>
</dbReference>
<dbReference type="InterPro" id="IPR006311">
    <property type="entry name" value="TAT_signal"/>
</dbReference>
<dbReference type="SUPFAM" id="SSF53649">
    <property type="entry name" value="Alkaline phosphatase-like"/>
    <property type="match status" value="1"/>
</dbReference>
<evidence type="ECO:0000256" key="1">
    <source>
        <dbReference type="SAM" id="SignalP"/>
    </source>
</evidence>
<dbReference type="EMBL" id="CP063458">
    <property type="protein sequence ID" value="QOV88333.1"/>
    <property type="molecule type" value="Genomic_DNA"/>
</dbReference>
<dbReference type="KEGG" id="hbs:IPV69_19070"/>
<dbReference type="RefSeq" id="WP_206291312.1">
    <property type="nucleotide sequence ID" value="NZ_CP063458.1"/>
</dbReference>
<keyword evidence="1" id="KW-0732">Signal</keyword>
<dbReference type="Proteomes" id="UP000593765">
    <property type="component" value="Chromosome"/>
</dbReference>
<dbReference type="PANTHER" id="PTHR43737">
    <property type="entry name" value="BLL7424 PROTEIN"/>
    <property type="match status" value="1"/>
</dbReference>
<evidence type="ECO:0000313" key="2">
    <source>
        <dbReference type="EMBL" id="QOV88333.1"/>
    </source>
</evidence>
<dbReference type="InterPro" id="IPR017850">
    <property type="entry name" value="Alkaline_phosphatase_core_sf"/>
</dbReference>
<organism evidence="2 3">
    <name type="scientific">Humisphaera borealis</name>
    <dbReference type="NCBI Taxonomy" id="2807512"/>
    <lineage>
        <taxon>Bacteria</taxon>
        <taxon>Pseudomonadati</taxon>
        <taxon>Planctomycetota</taxon>
        <taxon>Phycisphaerae</taxon>
        <taxon>Tepidisphaerales</taxon>
        <taxon>Tepidisphaeraceae</taxon>
        <taxon>Humisphaera</taxon>
    </lineage>
</organism>
<proteinExistence type="predicted"/>
<sequence length="489" mass="53304">MSITRRNALKSAACGFGYMALQNLIARNASAANAVAGLGGTMSAAGSVAGAANPLAARMPHLPARAKRVIFLFMQGGVSHVDSFDYKPALFKRNGESMPFNDARTIAKTGNRNTNERVMQPLWKFNQYGQTGRWASELFPHINQHIDDLTFCHSLHTDGVAHGPATLFLHCGSTQFIRPSMGSWILYGLGTENENLPGFVSIAPSPGNGGPRNYGNAFLPPVYQGTAVGKAGAAASELTIRNLTGKLTSADQQTRFDLIRELNAQQISRTPGDAELEAVINSYELAWKMQMNAPDVLDLSRESQATQDLYGIGTKPTDTYGRQCLMARRLVESGVRYVQVTYGDASANPAWDQHSNLPKHGEHARAVDKPIAGLLADLKSRGLLEDTLVWWGGEFGRTPYAEKNGTGRDHNPNGFTQWMCGAGVKPGFSYGATDEFGHYAVENKVHMHDLHATILHALGLDHEKLTYKYAGRDFRLTDVYGHVVKDLLS</sequence>
<dbReference type="PROSITE" id="PS51318">
    <property type="entry name" value="TAT"/>
    <property type="match status" value="1"/>
</dbReference>
<dbReference type="PANTHER" id="PTHR43737:SF1">
    <property type="entry name" value="DUF1501 DOMAIN-CONTAINING PROTEIN"/>
    <property type="match status" value="1"/>
</dbReference>
<accession>A0A7M2WSB8</accession>
<evidence type="ECO:0000313" key="3">
    <source>
        <dbReference type="Proteomes" id="UP000593765"/>
    </source>
</evidence>
<gene>
    <name evidence="2" type="ORF">IPV69_19070</name>
</gene>
<name>A0A7M2WSB8_9BACT</name>
<dbReference type="Pfam" id="PF07394">
    <property type="entry name" value="DUF1501"/>
    <property type="match status" value="1"/>
</dbReference>
<keyword evidence="3" id="KW-1185">Reference proteome</keyword>